<protein>
    <submittedName>
        <fullName evidence="1">Uncharacterized protein</fullName>
    </submittedName>
</protein>
<feature type="non-terminal residue" evidence="1">
    <location>
        <position position="1"/>
    </location>
</feature>
<organism evidence="1 2">
    <name type="scientific">Porites lobata</name>
    <dbReference type="NCBI Taxonomy" id="104759"/>
    <lineage>
        <taxon>Eukaryota</taxon>
        <taxon>Metazoa</taxon>
        <taxon>Cnidaria</taxon>
        <taxon>Anthozoa</taxon>
        <taxon>Hexacorallia</taxon>
        <taxon>Scleractinia</taxon>
        <taxon>Fungiina</taxon>
        <taxon>Poritidae</taxon>
        <taxon>Porites</taxon>
    </lineage>
</organism>
<dbReference type="EMBL" id="CALNXK010000098">
    <property type="protein sequence ID" value="CAH3154239.1"/>
    <property type="molecule type" value="Genomic_DNA"/>
</dbReference>
<comment type="caution">
    <text evidence="1">The sequence shown here is derived from an EMBL/GenBank/DDBJ whole genome shotgun (WGS) entry which is preliminary data.</text>
</comment>
<evidence type="ECO:0000313" key="2">
    <source>
        <dbReference type="Proteomes" id="UP001159405"/>
    </source>
</evidence>
<feature type="non-terminal residue" evidence="1">
    <location>
        <position position="180"/>
    </location>
</feature>
<name>A0ABN8Q0K7_9CNID</name>
<reference evidence="1 2" key="1">
    <citation type="submission" date="2022-05" db="EMBL/GenBank/DDBJ databases">
        <authorList>
            <consortium name="Genoscope - CEA"/>
            <person name="William W."/>
        </authorList>
    </citation>
    <scope>NUCLEOTIDE SEQUENCE [LARGE SCALE GENOMIC DNA]</scope>
</reference>
<keyword evidence="2" id="KW-1185">Reference proteome</keyword>
<proteinExistence type="predicted"/>
<gene>
    <name evidence="1" type="ORF">PLOB_00049917</name>
</gene>
<dbReference type="Proteomes" id="UP001159405">
    <property type="component" value="Unassembled WGS sequence"/>
</dbReference>
<sequence length="180" mass="19797">EGYRCHQQDELQSEYFDVNVSFHSTILYHQAVESIDGTTSTENDPHIDDTQDYHSVHNAQELIVGYLPNQLQLKTRRCGSVYLGVVLLGTIWGKITQAPDPHDSHGPSTALSAKRTSLRHPNRSHLLCGVSLAPRSVGDPLSNFLGQFTDETDEGPVIKFASSGAKNCGYLTRGGKTECK</sequence>
<evidence type="ECO:0000313" key="1">
    <source>
        <dbReference type="EMBL" id="CAH3154239.1"/>
    </source>
</evidence>
<accession>A0ABN8Q0K7</accession>